<feature type="compositionally biased region" description="Basic and acidic residues" evidence="1">
    <location>
        <begin position="239"/>
        <end position="248"/>
    </location>
</feature>
<feature type="compositionally biased region" description="Polar residues" evidence="1">
    <location>
        <begin position="227"/>
        <end position="238"/>
    </location>
</feature>
<evidence type="ECO:0000313" key="3">
    <source>
        <dbReference type="Proteomes" id="UP000323386"/>
    </source>
</evidence>
<feature type="region of interest" description="Disordered" evidence="1">
    <location>
        <begin position="227"/>
        <end position="248"/>
    </location>
</feature>
<accession>A0A5C3F0X4</accession>
<dbReference type="EMBL" id="OOIP01000009">
    <property type="protein sequence ID" value="SPO38164.1"/>
    <property type="molecule type" value="Genomic_DNA"/>
</dbReference>
<keyword evidence="3" id="KW-1185">Reference proteome</keyword>
<gene>
    <name evidence="2" type="ORF">PSFLO_03641</name>
</gene>
<sequence length="248" mass="27442">MEVSDDPRVWPNRRHRPDQMRGQRASSAALRARRGRSGTRKVTAGRMRVAGGVEEGHRRARWADITDHDPQGRVPSGPLLGRTYSWRTPLLLVRIHVLRPSSTVRVFIAYQTTRVPWAAGGKHESPLTIGHLASISAFSRCSHHQPTPSLDAQAYAWSQPNLDCAGLEGADDPRRRQRSRSVACSVVGWPAASLERLGSPPTVGEGSATHRLLHRIILLRSAPRSVSLSRANSRTSNEAMRKDEPSRT</sequence>
<evidence type="ECO:0000256" key="1">
    <source>
        <dbReference type="SAM" id="MobiDB-lite"/>
    </source>
</evidence>
<evidence type="ECO:0000313" key="2">
    <source>
        <dbReference type="EMBL" id="SPO38164.1"/>
    </source>
</evidence>
<dbReference type="Proteomes" id="UP000323386">
    <property type="component" value="Unassembled WGS sequence"/>
</dbReference>
<protein>
    <submittedName>
        <fullName evidence="2">Uncharacterized protein</fullName>
    </submittedName>
</protein>
<reference evidence="2 3" key="1">
    <citation type="submission" date="2018-03" db="EMBL/GenBank/DDBJ databases">
        <authorList>
            <person name="Guldener U."/>
        </authorList>
    </citation>
    <scope>NUCLEOTIDE SEQUENCE [LARGE SCALE GENOMIC DNA]</scope>
    <source>
        <strain evidence="2 3">DAOM196992</strain>
    </source>
</reference>
<name>A0A5C3F0X4_9BASI</name>
<proteinExistence type="predicted"/>
<organism evidence="2 3">
    <name type="scientific">Pseudozyma flocculosa</name>
    <dbReference type="NCBI Taxonomy" id="84751"/>
    <lineage>
        <taxon>Eukaryota</taxon>
        <taxon>Fungi</taxon>
        <taxon>Dikarya</taxon>
        <taxon>Basidiomycota</taxon>
        <taxon>Ustilaginomycotina</taxon>
        <taxon>Ustilaginomycetes</taxon>
        <taxon>Ustilaginales</taxon>
        <taxon>Ustilaginaceae</taxon>
        <taxon>Pseudozyma</taxon>
    </lineage>
</organism>
<feature type="region of interest" description="Disordered" evidence="1">
    <location>
        <begin position="1"/>
        <end position="44"/>
    </location>
</feature>
<dbReference type="AlphaFoldDB" id="A0A5C3F0X4"/>